<feature type="compositionally biased region" description="Low complexity" evidence="1">
    <location>
        <begin position="50"/>
        <end position="62"/>
    </location>
</feature>
<feature type="region of interest" description="Disordered" evidence="1">
    <location>
        <begin position="1"/>
        <end position="141"/>
    </location>
</feature>
<protein>
    <submittedName>
        <fullName evidence="2">Uncharacterized protein</fullName>
    </submittedName>
</protein>
<proteinExistence type="predicted"/>
<organism evidence="2 3">
    <name type="scientific">Callosobruchus maculatus</name>
    <name type="common">Southern cowpea weevil</name>
    <name type="synonym">Pulse bruchid</name>
    <dbReference type="NCBI Taxonomy" id="64391"/>
    <lineage>
        <taxon>Eukaryota</taxon>
        <taxon>Metazoa</taxon>
        <taxon>Ecdysozoa</taxon>
        <taxon>Arthropoda</taxon>
        <taxon>Hexapoda</taxon>
        <taxon>Insecta</taxon>
        <taxon>Pterygota</taxon>
        <taxon>Neoptera</taxon>
        <taxon>Endopterygota</taxon>
        <taxon>Coleoptera</taxon>
        <taxon>Polyphaga</taxon>
        <taxon>Cucujiformia</taxon>
        <taxon>Chrysomeloidea</taxon>
        <taxon>Chrysomelidae</taxon>
        <taxon>Bruchinae</taxon>
        <taxon>Bruchini</taxon>
        <taxon>Callosobruchus</taxon>
    </lineage>
</organism>
<feature type="compositionally biased region" description="Basic and acidic residues" evidence="1">
    <location>
        <begin position="8"/>
        <end position="49"/>
    </location>
</feature>
<feature type="region of interest" description="Disordered" evidence="1">
    <location>
        <begin position="373"/>
        <end position="435"/>
    </location>
</feature>
<name>A0A653DGB3_CALMS</name>
<reference evidence="2 3" key="1">
    <citation type="submission" date="2019-01" db="EMBL/GenBank/DDBJ databases">
        <authorList>
            <person name="Sayadi A."/>
        </authorList>
    </citation>
    <scope>NUCLEOTIDE SEQUENCE [LARGE SCALE GENOMIC DNA]</scope>
</reference>
<dbReference type="OrthoDB" id="6775330at2759"/>
<feature type="compositionally biased region" description="Polar residues" evidence="1">
    <location>
        <begin position="130"/>
        <end position="141"/>
    </location>
</feature>
<feature type="compositionally biased region" description="Basic and acidic residues" evidence="1">
    <location>
        <begin position="68"/>
        <end position="82"/>
    </location>
</feature>
<sequence length="435" mass="49668">MGRRDKKMKRDSASLERSSKYDLKELQRRLSQLERKERDRELRKRDLSRRSSPSPSRSPSRSRSVHTHRYDSRRSVSVEHSDRRRQRERSIASSVAPRQRDRRGPDSDGWDRRSPGSRTLEGAAEKNRTGLRTESLVSPDNHNQACSLVDFELRSGCNAPSTIESDEPLVIHNDIELPEEVLDILGTNAEKPKDSGFELHSELLPRWRNTLIKGMSKDETKALLDKHEVPSNLSELNPPKLNPEVVAILKKSPIARARDASQFEVQNQLGRGISALGKAITSLLPVMDFPEENLKNDLLKNLCEAGKIFTNLFHRVSVSRKNCILPLLNDSMKEVADKAVPTEFLLGSDLTEKVKSIKNMETICKDLKGASTAYQPKSQKKEGGSTQRVYAPKNFRRPARRAGEPGPMRGQSQWKNRWDSRKEVTYRKDRHKRKE</sequence>
<evidence type="ECO:0000313" key="2">
    <source>
        <dbReference type="EMBL" id="VEN58896.1"/>
    </source>
</evidence>
<accession>A0A653DGB3</accession>
<dbReference type="PANTHER" id="PTHR34239:SF2">
    <property type="entry name" value="TRANSPOSABLE ELEMENT P TRANSPOSASE_THAP9 CONSERVED DOMAIN-CONTAINING PROTEIN"/>
    <property type="match status" value="1"/>
</dbReference>
<dbReference type="PANTHER" id="PTHR34239">
    <property type="entry name" value="APPLE DOMAIN-CONTAINING PROTEIN"/>
    <property type="match status" value="1"/>
</dbReference>
<feature type="compositionally biased region" description="Basic and acidic residues" evidence="1">
    <location>
        <begin position="416"/>
        <end position="427"/>
    </location>
</feature>
<keyword evidence="3" id="KW-1185">Reference proteome</keyword>
<dbReference type="Proteomes" id="UP000410492">
    <property type="component" value="Unassembled WGS sequence"/>
</dbReference>
<evidence type="ECO:0000313" key="3">
    <source>
        <dbReference type="Proteomes" id="UP000410492"/>
    </source>
</evidence>
<gene>
    <name evidence="2" type="ORF">CALMAC_LOCUS17126</name>
</gene>
<dbReference type="AlphaFoldDB" id="A0A653DGB3"/>
<feature type="compositionally biased region" description="Basic and acidic residues" evidence="1">
    <location>
        <begin position="98"/>
        <end position="114"/>
    </location>
</feature>
<evidence type="ECO:0000256" key="1">
    <source>
        <dbReference type="SAM" id="MobiDB-lite"/>
    </source>
</evidence>
<dbReference type="EMBL" id="CAACVG010011812">
    <property type="protein sequence ID" value="VEN58896.1"/>
    <property type="molecule type" value="Genomic_DNA"/>
</dbReference>